<dbReference type="Gene3D" id="1.10.3860.10">
    <property type="entry name" value="Sodium:dicarboxylate symporter"/>
    <property type="match status" value="1"/>
</dbReference>
<feature type="transmembrane region" description="Helical" evidence="8">
    <location>
        <begin position="153"/>
        <end position="171"/>
    </location>
</feature>
<gene>
    <name evidence="9" type="ORF">SAMN05660895_1279</name>
</gene>
<dbReference type="EMBL" id="FPCJ01000001">
    <property type="protein sequence ID" value="SFV32228.1"/>
    <property type="molecule type" value="Genomic_DNA"/>
</dbReference>
<evidence type="ECO:0000313" key="9">
    <source>
        <dbReference type="EMBL" id="SFV32228.1"/>
    </source>
</evidence>
<dbReference type="Proteomes" id="UP000199537">
    <property type="component" value="Unassembled WGS sequence"/>
</dbReference>
<proteinExistence type="predicted"/>
<comment type="subcellular location">
    <subcellularLocation>
        <location evidence="1">Cell membrane</location>
        <topology evidence="1">Multi-pass membrane protein</topology>
    </subcellularLocation>
</comment>
<feature type="transmembrane region" description="Helical" evidence="8">
    <location>
        <begin position="84"/>
        <end position="106"/>
    </location>
</feature>
<evidence type="ECO:0000256" key="3">
    <source>
        <dbReference type="ARBA" id="ARBA00022475"/>
    </source>
</evidence>
<dbReference type="PRINTS" id="PR00173">
    <property type="entry name" value="EDTRNSPORT"/>
</dbReference>
<dbReference type="PANTHER" id="PTHR42865:SF7">
    <property type="entry name" value="PROTON_GLUTAMATE-ASPARTATE SYMPORTER"/>
    <property type="match status" value="1"/>
</dbReference>
<dbReference type="FunFam" id="1.10.3860.10:FF:000001">
    <property type="entry name" value="C4-dicarboxylate transport protein"/>
    <property type="match status" value="1"/>
</dbReference>
<dbReference type="InterPro" id="IPR001991">
    <property type="entry name" value="Na-dicarboxylate_symporter"/>
</dbReference>
<organism evidence="9 10">
    <name type="scientific">Thermoflavifilum thermophilum</name>
    <dbReference type="NCBI Taxonomy" id="1393122"/>
    <lineage>
        <taxon>Bacteria</taxon>
        <taxon>Pseudomonadati</taxon>
        <taxon>Bacteroidota</taxon>
        <taxon>Chitinophagia</taxon>
        <taxon>Chitinophagales</taxon>
        <taxon>Chitinophagaceae</taxon>
        <taxon>Thermoflavifilum</taxon>
    </lineage>
</organism>
<dbReference type="OrthoDB" id="9768885at2"/>
<evidence type="ECO:0000256" key="5">
    <source>
        <dbReference type="ARBA" id="ARBA00022847"/>
    </source>
</evidence>
<dbReference type="STRING" id="1393122.SAMN05660895_1279"/>
<keyword evidence="4 8" id="KW-0812">Transmembrane</keyword>
<feature type="transmembrane region" description="Helical" evidence="8">
    <location>
        <begin position="47"/>
        <end position="72"/>
    </location>
</feature>
<keyword evidence="5" id="KW-0769">Symport</keyword>
<accession>A0A1I7NC21</accession>
<evidence type="ECO:0000256" key="4">
    <source>
        <dbReference type="ARBA" id="ARBA00022692"/>
    </source>
</evidence>
<feature type="transmembrane region" description="Helical" evidence="8">
    <location>
        <begin position="352"/>
        <end position="375"/>
    </location>
</feature>
<dbReference type="PANTHER" id="PTHR42865">
    <property type="entry name" value="PROTON/GLUTAMATE-ASPARTATE SYMPORTER"/>
    <property type="match status" value="1"/>
</dbReference>
<keyword evidence="6 8" id="KW-1133">Transmembrane helix</keyword>
<name>A0A1I7NC21_9BACT</name>
<keyword evidence="10" id="KW-1185">Reference proteome</keyword>
<sequence length="427" mass="46371">MGKSRLAFWILIALLAGACTGYVYREWYPDEASVKKFAHDISIVTEIFLRLIKMLIAPLVMSTLIVGVAKVGDIRAVGRIGIKALVWFLAASFLSLCLGLLLVNIFQPGVHLHLPMPEKNAAENITTSAVDFRNFLTHVFPVSIGDAVAHNEILQIVVFSLFFGIAAAAMGEKAHPVVHFFEVVAGIMLKMTGYVIALAPIAVFTSLAATVAENGTDIIWVFGKLILEFYLGIGLLWILILLAGGWIIKKKIVELIKAIAEPVMLAFSTASSEAAFPLLMERLQQIGCPNKIVSFVLPVGYSFNLDGSMMYMTFATLFIAQSYGVSLSIEQQIIILLVLMVMSKGIAGVPRAALVVVAASLTMFHLPAEGVVLLLGIDQLFDMGRTATNVLGNAVATGVITRWEQSFADLQPVMQEKIPSVQMQESK</sequence>
<feature type="transmembrane region" description="Helical" evidence="8">
    <location>
        <begin position="183"/>
        <end position="209"/>
    </location>
</feature>
<reference evidence="10" key="1">
    <citation type="submission" date="2016-10" db="EMBL/GenBank/DDBJ databases">
        <authorList>
            <person name="Varghese N."/>
            <person name="Submissions S."/>
        </authorList>
    </citation>
    <scope>NUCLEOTIDE SEQUENCE [LARGE SCALE GENOMIC DNA]</scope>
    <source>
        <strain evidence="10">DSM 14807</strain>
    </source>
</reference>
<protein>
    <submittedName>
        <fullName evidence="9">Na+/H+-dicarboxylate symporter</fullName>
    </submittedName>
</protein>
<evidence type="ECO:0000313" key="10">
    <source>
        <dbReference type="Proteomes" id="UP000199537"/>
    </source>
</evidence>
<dbReference type="AlphaFoldDB" id="A0A1I7NC21"/>
<evidence type="ECO:0000256" key="8">
    <source>
        <dbReference type="SAM" id="Phobius"/>
    </source>
</evidence>
<evidence type="ECO:0000256" key="7">
    <source>
        <dbReference type="ARBA" id="ARBA00023136"/>
    </source>
</evidence>
<dbReference type="InterPro" id="IPR036458">
    <property type="entry name" value="Na:dicarbo_symporter_sf"/>
</dbReference>
<dbReference type="Pfam" id="PF00375">
    <property type="entry name" value="SDF"/>
    <property type="match status" value="1"/>
</dbReference>
<evidence type="ECO:0000256" key="1">
    <source>
        <dbReference type="ARBA" id="ARBA00004651"/>
    </source>
</evidence>
<feature type="transmembrane region" description="Helical" evidence="8">
    <location>
        <begin position="314"/>
        <end position="340"/>
    </location>
</feature>
<dbReference type="GO" id="GO:0015293">
    <property type="term" value="F:symporter activity"/>
    <property type="evidence" value="ECO:0007669"/>
    <property type="project" value="UniProtKB-KW"/>
</dbReference>
<dbReference type="RefSeq" id="WP_092459060.1">
    <property type="nucleotide sequence ID" value="NZ_FPCJ01000001.1"/>
</dbReference>
<dbReference type="GO" id="GO:0005886">
    <property type="term" value="C:plasma membrane"/>
    <property type="evidence" value="ECO:0007669"/>
    <property type="project" value="UniProtKB-SubCell"/>
</dbReference>
<dbReference type="GO" id="GO:0006835">
    <property type="term" value="P:dicarboxylic acid transport"/>
    <property type="evidence" value="ECO:0007669"/>
    <property type="project" value="TreeGrafter"/>
</dbReference>
<evidence type="ECO:0000256" key="2">
    <source>
        <dbReference type="ARBA" id="ARBA00022448"/>
    </source>
</evidence>
<keyword evidence="2" id="KW-0813">Transport</keyword>
<keyword evidence="3" id="KW-1003">Cell membrane</keyword>
<evidence type="ECO:0000256" key="6">
    <source>
        <dbReference type="ARBA" id="ARBA00022989"/>
    </source>
</evidence>
<keyword evidence="7 8" id="KW-0472">Membrane</keyword>
<feature type="transmembrane region" description="Helical" evidence="8">
    <location>
        <begin position="229"/>
        <end position="248"/>
    </location>
</feature>
<dbReference type="PROSITE" id="PS51257">
    <property type="entry name" value="PROKAR_LIPOPROTEIN"/>
    <property type="match status" value="1"/>
</dbReference>
<dbReference type="SUPFAM" id="SSF118215">
    <property type="entry name" value="Proton glutamate symport protein"/>
    <property type="match status" value="1"/>
</dbReference>